<evidence type="ECO:0000256" key="5">
    <source>
        <dbReference type="NCBIfam" id="TIGR00168"/>
    </source>
</evidence>
<dbReference type="Pfam" id="PF00707">
    <property type="entry name" value="IF3_C"/>
    <property type="match status" value="1"/>
</dbReference>
<evidence type="ECO:0000313" key="11">
    <source>
        <dbReference type="Proteomes" id="UP001193081"/>
    </source>
</evidence>
<keyword evidence="2 4" id="KW-0396">Initiation factor</keyword>
<evidence type="ECO:0000256" key="2">
    <source>
        <dbReference type="ARBA" id="ARBA00022540"/>
    </source>
</evidence>
<evidence type="ECO:0000256" key="1">
    <source>
        <dbReference type="ARBA" id="ARBA00005439"/>
    </source>
</evidence>
<dbReference type="NCBIfam" id="TIGR00168">
    <property type="entry name" value="infC"/>
    <property type="match status" value="1"/>
</dbReference>
<dbReference type="InterPro" id="IPR036788">
    <property type="entry name" value="T_IF-3_C_sf"/>
</dbReference>
<gene>
    <name evidence="4 10" type="primary">infC</name>
    <name evidence="10" type="ORF">EYB53_002940</name>
</gene>
<dbReference type="PROSITE" id="PS00938">
    <property type="entry name" value="IF3"/>
    <property type="match status" value="1"/>
</dbReference>
<comment type="subunit">
    <text evidence="4 6">Monomer.</text>
</comment>
<reference evidence="10 11" key="1">
    <citation type="submission" date="2021-03" db="EMBL/GenBank/DDBJ databases">
        <authorList>
            <person name="Grouzdev D.S."/>
        </authorList>
    </citation>
    <scope>NUCLEOTIDE SEQUENCE [LARGE SCALE GENOMIC DNA]</scope>
    <source>
        <strain evidence="10 11">M50-1</strain>
    </source>
</reference>
<dbReference type="InterPro" id="IPR019814">
    <property type="entry name" value="Translation_initiation_fac_3_N"/>
</dbReference>
<dbReference type="EMBL" id="SIJK02000003">
    <property type="protein sequence ID" value="MBP1464658.1"/>
    <property type="molecule type" value="Genomic_DNA"/>
</dbReference>
<keyword evidence="3 4" id="KW-0648">Protein biosynthesis</keyword>
<comment type="function">
    <text evidence="4 6">IF-3 binds to the 30S ribosomal subunit and shifts the equilibrium between 70S ribosomes and their 50S and 30S subunits in favor of the free subunits, thus enhancing the availability of 30S subunits on which protein synthesis initiation begins.</text>
</comment>
<dbReference type="Gene3D" id="3.10.20.80">
    <property type="entry name" value="Translation initiation factor 3 (IF-3), N-terminal domain"/>
    <property type="match status" value="1"/>
</dbReference>
<feature type="domain" description="Translation initiation factor 3 C-terminal" evidence="8">
    <location>
        <begin position="84"/>
        <end position="168"/>
    </location>
</feature>
<evidence type="ECO:0000259" key="9">
    <source>
        <dbReference type="Pfam" id="PF05198"/>
    </source>
</evidence>
<comment type="caution">
    <text evidence="10">The sequence shown here is derived from an EMBL/GenBank/DDBJ whole genome shotgun (WGS) entry which is preliminary data.</text>
</comment>
<comment type="similarity">
    <text evidence="1 4 6">Belongs to the IF-3 family.</text>
</comment>
<dbReference type="SUPFAM" id="SSF54364">
    <property type="entry name" value="Translation initiation factor IF3, N-terminal domain"/>
    <property type="match status" value="1"/>
</dbReference>
<dbReference type="InterPro" id="IPR019815">
    <property type="entry name" value="Translation_initiation_fac_3_C"/>
</dbReference>
<comment type="subcellular location">
    <subcellularLocation>
        <location evidence="4 6">Cytoplasm</location>
    </subcellularLocation>
</comment>
<dbReference type="Gene3D" id="3.30.110.10">
    <property type="entry name" value="Translation initiation factor 3 (IF-3), C-terminal domain"/>
    <property type="match status" value="1"/>
</dbReference>
<dbReference type="Pfam" id="PF05198">
    <property type="entry name" value="IF3_N"/>
    <property type="match status" value="1"/>
</dbReference>
<feature type="domain" description="Translation initiation factor 3 N-terminal" evidence="9">
    <location>
        <begin position="7"/>
        <end position="76"/>
    </location>
</feature>
<evidence type="ECO:0000256" key="4">
    <source>
        <dbReference type="HAMAP-Rule" id="MF_00080"/>
    </source>
</evidence>
<name>A0ABS4D5F4_9CHLR</name>
<evidence type="ECO:0000256" key="6">
    <source>
        <dbReference type="RuleBase" id="RU000646"/>
    </source>
</evidence>
<dbReference type="InterPro" id="IPR001288">
    <property type="entry name" value="Translation_initiation_fac_3"/>
</dbReference>
<sequence length="262" mass="29972">MRERFRINNRIRAREVRLIDENGTQVGIVSVREAIMMAEERGFDLVEVAPNAVPPVCRLLDYGKFRYEQSKKEREARKNQKQSELKQIRLMPKTDDHDLATKANQAKKFLLAGDKVKFNVRFRGREMAHPEIGRKMLEAVAEQLRDIAVVEQKPLMEGRVLSLLVAPNAKVLKAAQQAQKAKIAQSKASAKTDEPGQSESPVDAEVEVDDELMEGEDLDDGDFADDDFDDDEFEEEDFDDEDLDEDDEDDEDDEGEEEERRS</sequence>
<keyword evidence="4" id="KW-0963">Cytoplasm</keyword>
<dbReference type="SUPFAM" id="SSF55200">
    <property type="entry name" value="Translation initiation factor IF3, C-terminal domain"/>
    <property type="match status" value="1"/>
</dbReference>
<protein>
    <recommendedName>
        <fullName evidence="4 5">Translation initiation factor IF-3</fullName>
    </recommendedName>
</protein>
<dbReference type="GO" id="GO:0003743">
    <property type="term" value="F:translation initiation factor activity"/>
    <property type="evidence" value="ECO:0007669"/>
    <property type="project" value="UniProtKB-KW"/>
</dbReference>
<feature type="region of interest" description="Disordered" evidence="7">
    <location>
        <begin position="185"/>
        <end position="262"/>
    </location>
</feature>
<dbReference type="Proteomes" id="UP001193081">
    <property type="component" value="Unassembled WGS sequence"/>
</dbReference>
<dbReference type="InterPro" id="IPR036787">
    <property type="entry name" value="T_IF-3_N_sf"/>
</dbReference>
<dbReference type="PANTHER" id="PTHR10938:SF0">
    <property type="entry name" value="TRANSLATION INITIATION FACTOR IF-3, MITOCHONDRIAL"/>
    <property type="match status" value="1"/>
</dbReference>
<accession>A0ABS4D5F4</accession>
<evidence type="ECO:0000256" key="3">
    <source>
        <dbReference type="ARBA" id="ARBA00022917"/>
    </source>
</evidence>
<dbReference type="HAMAP" id="MF_00080">
    <property type="entry name" value="IF_3"/>
    <property type="match status" value="1"/>
</dbReference>
<evidence type="ECO:0000259" key="8">
    <source>
        <dbReference type="Pfam" id="PF00707"/>
    </source>
</evidence>
<evidence type="ECO:0000256" key="7">
    <source>
        <dbReference type="SAM" id="MobiDB-lite"/>
    </source>
</evidence>
<evidence type="ECO:0000313" key="10">
    <source>
        <dbReference type="EMBL" id="MBP1464658.1"/>
    </source>
</evidence>
<proteinExistence type="inferred from homology"/>
<feature type="compositionally biased region" description="Acidic residues" evidence="7">
    <location>
        <begin position="202"/>
        <end position="262"/>
    </location>
</feature>
<dbReference type="PANTHER" id="PTHR10938">
    <property type="entry name" value="TRANSLATION INITIATION FACTOR IF-3"/>
    <property type="match status" value="1"/>
</dbReference>
<dbReference type="InterPro" id="IPR019813">
    <property type="entry name" value="Translation_initiation_fac3_CS"/>
</dbReference>
<organism evidence="10 11">
    <name type="scientific">Candidatus Chloroploca mongolica</name>
    <dbReference type="NCBI Taxonomy" id="2528176"/>
    <lineage>
        <taxon>Bacteria</taxon>
        <taxon>Bacillati</taxon>
        <taxon>Chloroflexota</taxon>
        <taxon>Chloroflexia</taxon>
        <taxon>Chloroflexales</taxon>
        <taxon>Chloroflexineae</taxon>
        <taxon>Oscillochloridaceae</taxon>
        <taxon>Candidatus Chloroploca</taxon>
    </lineage>
</organism>
<keyword evidence="11" id="KW-1185">Reference proteome</keyword>